<organism evidence="1 2">
    <name type="scientific">Priestia veravalensis</name>
    <dbReference type="NCBI Taxonomy" id="1414648"/>
    <lineage>
        <taxon>Bacteria</taxon>
        <taxon>Bacillati</taxon>
        <taxon>Bacillota</taxon>
        <taxon>Bacilli</taxon>
        <taxon>Bacillales</taxon>
        <taxon>Bacillaceae</taxon>
        <taxon>Priestia</taxon>
    </lineage>
</organism>
<comment type="caution">
    <text evidence="1">The sequence shown here is derived from an EMBL/GenBank/DDBJ whole genome shotgun (WGS) entry which is preliminary data.</text>
</comment>
<dbReference type="Proteomes" id="UP000053681">
    <property type="component" value="Unassembled WGS sequence"/>
</dbReference>
<sequence length="161" mass="18800">MKEWIQRKFQQVANDERTLKAKEKLADGGITVPISAAMLMRLFQRQLKKQDQIQNLSIIFQENIIEVKGSVHKYFLKIPFQIKLEPSSANGRVLLFQIHEMKPTNRDFLKKRLFDKPPVTTYKDGQIHIDLNEIDKVKLIPIGTIKQFSIQDNKLRVKIGM</sequence>
<proteinExistence type="predicted"/>
<reference evidence="1 2" key="1">
    <citation type="submission" date="2015-11" db="EMBL/GenBank/DDBJ databases">
        <title>Bacillus caseinolyticus sp nov.</title>
        <authorList>
            <person name="Dastager S.G."/>
            <person name="Mawlankar R."/>
        </authorList>
    </citation>
    <scope>NUCLEOTIDE SEQUENCE [LARGE SCALE GENOMIC DNA]</scope>
    <source>
        <strain evidence="1 2">SGD-V-76</strain>
    </source>
</reference>
<keyword evidence="2" id="KW-1185">Reference proteome</keyword>
<name>A0A0V8JQU1_9BACI</name>
<dbReference type="RefSeq" id="WP_025911095.1">
    <property type="nucleotide sequence ID" value="NZ_KQ758628.1"/>
</dbReference>
<accession>A0A0V8JQU1</accession>
<gene>
    <name evidence="1" type="ORF">AS180_02450</name>
</gene>
<protein>
    <submittedName>
        <fullName evidence="1">Uncharacterized protein</fullName>
    </submittedName>
</protein>
<evidence type="ECO:0000313" key="2">
    <source>
        <dbReference type="Proteomes" id="UP000053681"/>
    </source>
</evidence>
<dbReference type="EMBL" id="LNQP01000005">
    <property type="protein sequence ID" value="KSU89428.1"/>
    <property type="molecule type" value="Genomic_DNA"/>
</dbReference>
<evidence type="ECO:0000313" key="1">
    <source>
        <dbReference type="EMBL" id="KSU89428.1"/>
    </source>
</evidence>
<dbReference type="AlphaFoldDB" id="A0A0V8JQU1"/>